<keyword evidence="1" id="KW-0808">Transferase</keyword>
<dbReference type="InterPro" id="IPR051016">
    <property type="entry name" value="Diverse_Substrate_AcTransf"/>
</dbReference>
<reference evidence="6" key="1">
    <citation type="submission" date="2021-09" db="EMBL/GenBank/DDBJ databases">
        <title>Fulvivirga sp. isolated from coastal sediment.</title>
        <authorList>
            <person name="Yu H."/>
        </authorList>
    </citation>
    <scope>NUCLEOTIDE SEQUENCE</scope>
    <source>
        <strain evidence="6">1062</strain>
    </source>
</reference>
<dbReference type="RefSeq" id="WP_225698091.1">
    <property type="nucleotide sequence ID" value="NZ_JAIXNE010000002.1"/>
</dbReference>
<dbReference type="Gene3D" id="3.40.630.30">
    <property type="match status" value="1"/>
</dbReference>
<gene>
    <name evidence="4" type="ORF">LDX50_08885</name>
    <name evidence="5" type="ORF">LDX50_14855</name>
    <name evidence="6" type="ORF">LDX50_20575</name>
</gene>
<evidence type="ECO:0000313" key="6">
    <source>
        <dbReference type="EMBL" id="MCA6077288.1"/>
    </source>
</evidence>
<accession>A0A9X1HUJ0</accession>
<dbReference type="GO" id="GO:0008080">
    <property type="term" value="F:N-acetyltransferase activity"/>
    <property type="evidence" value="ECO:0007669"/>
    <property type="project" value="TreeGrafter"/>
</dbReference>
<dbReference type="SUPFAM" id="SSF55729">
    <property type="entry name" value="Acyl-CoA N-acyltransferases (Nat)"/>
    <property type="match status" value="1"/>
</dbReference>
<dbReference type="Pfam" id="PF00583">
    <property type="entry name" value="Acetyltransf_1"/>
    <property type="match status" value="1"/>
</dbReference>
<evidence type="ECO:0000313" key="7">
    <source>
        <dbReference type="Proteomes" id="UP001139409"/>
    </source>
</evidence>
<dbReference type="InterPro" id="IPR000182">
    <property type="entry name" value="GNAT_dom"/>
</dbReference>
<sequence>MEGTEIRKLQPDDLNLFIQLIDTFAEVFEMKSFVRPPSDYLESLLKKEGFMAFVAIKSNAVLGGLTVYTLDQYYSEKPLAYIYDLAVKVDFQRMGIGRKLVDAVRSTCRELGYEEVFVQADEPDDYALDFYRLTGPTAEERVRHFYYTL</sequence>
<evidence type="ECO:0000313" key="5">
    <source>
        <dbReference type="EMBL" id="MCA6076160.1"/>
    </source>
</evidence>
<dbReference type="EMBL" id="JAIXNE010000002">
    <property type="protein sequence ID" value="MCA6074983.1"/>
    <property type="molecule type" value="Genomic_DNA"/>
</dbReference>
<dbReference type="PANTHER" id="PTHR10545">
    <property type="entry name" value="DIAMINE N-ACETYLTRANSFERASE"/>
    <property type="match status" value="1"/>
</dbReference>
<dbReference type="InterPro" id="IPR016181">
    <property type="entry name" value="Acyl_CoA_acyltransferase"/>
</dbReference>
<feature type="domain" description="N-acetyltransferase" evidence="3">
    <location>
        <begin position="4"/>
        <end position="149"/>
    </location>
</feature>
<name>A0A9X1HUJ0_9BACT</name>
<evidence type="ECO:0000313" key="4">
    <source>
        <dbReference type="EMBL" id="MCA6074983.1"/>
    </source>
</evidence>
<organism evidence="6 7">
    <name type="scientific">Fulvivirga sedimenti</name>
    <dbReference type="NCBI Taxonomy" id="2879465"/>
    <lineage>
        <taxon>Bacteria</taxon>
        <taxon>Pseudomonadati</taxon>
        <taxon>Bacteroidota</taxon>
        <taxon>Cytophagia</taxon>
        <taxon>Cytophagales</taxon>
        <taxon>Fulvivirgaceae</taxon>
        <taxon>Fulvivirga</taxon>
    </lineage>
</organism>
<proteinExistence type="predicted"/>
<dbReference type="EMBL" id="JAIXNE010000003">
    <property type="protein sequence ID" value="MCA6076160.1"/>
    <property type="molecule type" value="Genomic_DNA"/>
</dbReference>
<evidence type="ECO:0000259" key="3">
    <source>
        <dbReference type="PROSITE" id="PS51186"/>
    </source>
</evidence>
<dbReference type="AlphaFoldDB" id="A0A9X1HUJ0"/>
<evidence type="ECO:0000256" key="2">
    <source>
        <dbReference type="ARBA" id="ARBA00023315"/>
    </source>
</evidence>
<keyword evidence="2" id="KW-0012">Acyltransferase</keyword>
<comment type="caution">
    <text evidence="6">The sequence shown here is derived from an EMBL/GenBank/DDBJ whole genome shotgun (WGS) entry which is preliminary data.</text>
</comment>
<dbReference type="PANTHER" id="PTHR10545:SF29">
    <property type="entry name" value="GH14572P-RELATED"/>
    <property type="match status" value="1"/>
</dbReference>
<dbReference type="CDD" id="cd04301">
    <property type="entry name" value="NAT_SF"/>
    <property type="match status" value="1"/>
</dbReference>
<protein>
    <submittedName>
        <fullName evidence="6">GNAT family N-acetyltransferase</fullName>
    </submittedName>
</protein>
<keyword evidence="7" id="KW-1185">Reference proteome</keyword>
<dbReference type="Proteomes" id="UP001139409">
    <property type="component" value="Unassembled WGS sequence"/>
</dbReference>
<dbReference type="EMBL" id="JAIXNE010000004">
    <property type="protein sequence ID" value="MCA6077288.1"/>
    <property type="molecule type" value="Genomic_DNA"/>
</dbReference>
<dbReference type="PROSITE" id="PS51186">
    <property type="entry name" value="GNAT"/>
    <property type="match status" value="1"/>
</dbReference>
<evidence type="ECO:0000256" key="1">
    <source>
        <dbReference type="ARBA" id="ARBA00022679"/>
    </source>
</evidence>